<reference evidence="3" key="1">
    <citation type="journal article" date="2019" name="Int. J. Syst. Evol. Microbiol.">
        <title>The Global Catalogue of Microorganisms (GCM) 10K type strain sequencing project: providing services to taxonomists for standard genome sequencing and annotation.</title>
        <authorList>
            <consortium name="The Broad Institute Genomics Platform"/>
            <consortium name="The Broad Institute Genome Sequencing Center for Infectious Disease"/>
            <person name="Wu L."/>
            <person name="Ma J."/>
        </authorList>
    </citation>
    <scope>NUCLEOTIDE SEQUENCE [LARGE SCALE GENOMIC DNA]</scope>
    <source>
        <strain evidence="3">KCTC 42195</strain>
    </source>
</reference>
<dbReference type="RefSeq" id="WP_390280004.1">
    <property type="nucleotide sequence ID" value="NZ_JBHRYH010000025.1"/>
</dbReference>
<comment type="caution">
    <text evidence="2">The sequence shown here is derived from an EMBL/GenBank/DDBJ whole genome shotgun (WGS) entry which is preliminary data.</text>
</comment>
<name>A0ABV7TVV9_9NEIS</name>
<dbReference type="InterPro" id="IPR036397">
    <property type="entry name" value="RNaseH_sf"/>
</dbReference>
<evidence type="ECO:0008006" key="4">
    <source>
        <dbReference type="Google" id="ProtNLM"/>
    </source>
</evidence>
<accession>A0ABV7TVV9</accession>
<keyword evidence="3" id="KW-1185">Reference proteome</keyword>
<organism evidence="2 3">
    <name type="scientific">Vogesella amnigena</name>
    <dbReference type="NCBI Taxonomy" id="1507449"/>
    <lineage>
        <taxon>Bacteria</taxon>
        <taxon>Pseudomonadati</taxon>
        <taxon>Pseudomonadota</taxon>
        <taxon>Betaproteobacteria</taxon>
        <taxon>Neisseriales</taxon>
        <taxon>Chromobacteriaceae</taxon>
        <taxon>Vogesella</taxon>
    </lineage>
</organism>
<dbReference type="Gene3D" id="3.30.420.10">
    <property type="entry name" value="Ribonuclease H-like superfamily/Ribonuclease H"/>
    <property type="match status" value="1"/>
</dbReference>
<feature type="region of interest" description="Disordered" evidence="1">
    <location>
        <begin position="176"/>
        <end position="201"/>
    </location>
</feature>
<protein>
    <recommendedName>
        <fullName evidence="4">Transposase</fullName>
    </recommendedName>
</protein>
<proteinExistence type="predicted"/>
<gene>
    <name evidence="2" type="ORF">ACFOKJ_12290</name>
</gene>
<feature type="compositionally biased region" description="Basic and acidic residues" evidence="1">
    <location>
        <begin position="38"/>
        <end position="57"/>
    </location>
</feature>
<sequence length="751" mass="85365">MDLMHNQVIRIIDGKDAGTYRVILDEKRLGKTCVVRLDPPDERPPNRQGRRKAETTRHPRKKAPPPRIGTLIWLDHVTLRQLDNTKMLQALEIEQESLYLSSPPEKDRELYGKRLEIMKDFLAFATLREHILAYQSVSRLIKEAIERTGASRSTVTKLFSVLCRLGFSESSLRPRKDRCGAPGVARPCDPGGRKKAGAKTTKQRIARAYGEDLPSEQPGMNTDWRHRIMAADKAIPSPKPAMPKRCSMILGSAFIQRYKQVNGELVPIDVKLGDYPNRAQIRRVLEVDTSRLERLMAQTTKGHFLRNMRGMTGRSWQGISGPGHTWAIDSTVGDVYLRSSLNRAWVIGRPIVYIIVDVWSSAIVGFYVCLTGPSWHMAKIALFCAASDPALIADLWGYQPVLSLSPAPTMCYSIWCDRGEYLSQAARITGAELIPCFSYTPPYRPDFKGCVEVPHRIIKDKVFSFVPGAIDMRRKELELKRVKMQDAVLTIRDYTHLLYTIFTEYNLTANREHRLDAHMRATGVFPSPAGLWHWGHEMGIGFRRALPQNQLISSLLPQAPARVTRSGVMQNGLLYESEVINEKQWTTYARTLGGWDIDCSYFPGSVSRIWTPPPRDNGLLELTLSDQANASAELTSDEVLDAFVYARTNRAEQEHVRVMQALRSLEEYQSIKNRAIAATQMALDQYDGPELSASEARMLEHRYRFTQKNQPINVEDRVNKGVKERTEDMEEHFHMMQQLMSATNYSEDHHG</sequence>
<evidence type="ECO:0000256" key="1">
    <source>
        <dbReference type="SAM" id="MobiDB-lite"/>
    </source>
</evidence>
<dbReference type="EMBL" id="JBHRYH010000025">
    <property type="protein sequence ID" value="MFC3626900.1"/>
    <property type="molecule type" value="Genomic_DNA"/>
</dbReference>
<evidence type="ECO:0000313" key="3">
    <source>
        <dbReference type="Proteomes" id="UP001595636"/>
    </source>
</evidence>
<evidence type="ECO:0000313" key="2">
    <source>
        <dbReference type="EMBL" id="MFC3626900.1"/>
    </source>
</evidence>
<feature type="region of interest" description="Disordered" evidence="1">
    <location>
        <begin position="35"/>
        <end position="66"/>
    </location>
</feature>
<dbReference type="Proteomes" id="UP001595636">
    <property type="component" value="Unassembled WGS sequence"/>
</dbReference>